<gene>
    <name evidence="1" type="ORF">L9F63_026306</name>
</gene>
<dbReference type="EMBL" id="JASPKZ010000335">
    <property type="protein sequence ID" value="KAJ9600555.1"/>
    <property type="molecule type" value="Genomic_DNA"/>
</dbReference>
<keyword evidence="2" id="KW-1185">Reference proteome</keyword>
<sequence>VLINSQVTKLLIDKETVTATGVEYVDKSGNKHTISARKGSYSISWCNKLSSTSPIIWYWT</sequence>
<reference evidence="1" key="2">
    <citation type="submission" date="2023-05" db="EMBL/GenBank/DDBJ databases">
        <authorList>
            <person name="Fouks B."/>
        </authorList>
    </citation>
    <scope>NUCLEOTIDE SEQUENCE</scope>
    <source>
        <strain evidence="1">Stay&amp;Tobe</strain>
        <tissue evidence="1">Testes</tissue>
    </source>
</reference>
<comment type="caution">
    <text evidence="1">The sequence shown here is derived from an EMBL/GenBank/DDBJ whole genome shotgun (WGS) entry which is preliminary data.</text>
</comment>
<feature type="non-terminal residue" evidence="1">
    <location>
        <position position="1"/>
    </location>
</feature>
<evidence type="ECO:0000313" key="1">
    <source>
        <dbReference type="EMBL" id="KAJ9600555.1"/>
    </source>
</evidence>
<organism evidence="1 2">
    <name type="scientific">Diploptera punctata</name>
    <name type="common">Pacific beetle cockroach</name>
    <dbReference type="NCBI Taxonomy" id="6984"/>
    <lineage>
        <taxon>Eukaryota</taxon>
        <taxon>Metazoa</taxon>
        <taxon>Ecdysozoa</taxon>
        <taxon>Arthropoda</taxon>
        <taxon>Hexapoda</taxon>
        <taxon>Insecta</taxon>
        <taxon>Pterygota</taxon>
        <taxon>Neoptera</taxon>
        <taxon>Polyneoptera</taxon>
        <taxon>Dictyoptera</taxon>
        <taxon>Blattodea</taxon>
        <taxon>Blaberoidea</taxon>
        <taxon>Blaberidae</taxon>
        <taxon>Diplopterinae</taxon>
        <taxon>Diploptera</taxon>
    </lineage>
</organism>
<proteinExistence type="predicted"/>
<dbReference type="Proteomes" id="UP001233999">
    <property type="component" value="Unassembled WGS sequence"/>
</dbReference>
<dbReference type="AlphaFoldDB" id="A0AAD8AKT2"/>
<dbReference type="InterPro" id="IPR036188">
    <property type="entry name" value="FAD/NAD-bd_sf"/>
</dbReference>
<evidence type="ECO:0000313" key="2">
    <source>
        <dbReference type="Proteomes" id="UP001233999"/>
    </source>
</evidence>
<reference evidence="1" key="1">
    <citation type="journal article" date="2023" name="IScience">
        <title>Live-bearing cockroach genome reveals convergent evolutionary mechanisms linked to viviparity in insects and beyond.</title>
        <authorList>
            <person name="Fouks B."/>
            <person name="Harrison M.C."/>
            <person name="Mikhailova A.A."/>
            <person name="Marchal E."/>
            <person name="English S."/>
            <person name="Carruthers M."/>
            <person name="Jennings E.C."/>
            <person name="Chiamaka E.L."/>
            <person name="Frigard R.A."/>
            <person name="Pippel M."/>
            <person name="Attardo G.M."/>
            <person name="Benoit J.B."/>
            <person name="Bornberg-Bauer E."/>
            <person name="Tobe S.S."/>
        </authorList>
    </citation>
    <scope>NUCLEOTIDE SEQUENCE</scope>
    <source>
        <strain evidence="1">Stay&amp;Tobe</strain>
    </source>
</reference>
<dbReference type="Gene3D" id="3.50.50.60">
    <property type="entry name" value="FAD/NAD(P)-binding domain"/>
    <property type="match status" value="1"/>
</dbReference>
<name>A0AAD8AKT2_DIPPU</name>
<accession>A0AAD8AKT2</accession>
<protein>
    <submittedName>
        <fullName evidence="1">Uncharacterized protein</fullName>
    </submittedName>
</protein>